<comment type="subcellular location">
    <subcellularLocation>
        <location evidence="1">Cell membrane</location>
        <topology evidence="1">Multi-pass membrane protein</topology>
    </subcellularLocation>
</comment>
<dbReference type="AlphaFoldDB" id="A0AAU9E9L4"/>
<feature type="transmembrane region" description="Helical" evidence="7">
    <location>
        <begin position="113"/>
        <end position="133"/>
    </location>
</feature>
<comment type="similarity">
    <text evidence="2">Belongs to the chromate ion transporter (CHR) (TC 2.A.51) family.</text>
</comment>
<dbReference type="KEGG" id="hprf:HLPR_08130"/>
<name>A0AAU9E9L4_9FIRM</name>
<dbReference type="InterPro" id="IPR003370">
    <property type="entry name" value="Chromate_transpt"/>
</dbReference>
<dbReference type="Proteomes" id="UP001321786">
    <property type="component" value="Chromosome"/>
</dbReference>
<accession>A0AAU9E9L4</accession>
<evidence type="ECO:0000256" key="6">
    <source>
        <dbReference type="ARBA" id="ARBA00023136"/>
    </source>
</evidence>
<feature type="transmembrane region" description="Helical" evidence="7">
    <location>
        <begin position="70"/>
        <end position="93"/>
    </location>
</feature>
<evidence type="ECO:0000256" key="4">
    <source>
        <dbReference type="ARBA" id="ARBA00022692"/>
    </source>
</evidence>
<proteinExistence type="inferred from homology"/>
<feature type="transmembrane region" description="Helical" evidence="7">
    <location>
        <begin position="139"/>
        <end position="170"/>
    </location>
</feature>
<keyword evidence="6 7" id="KW-0472">Membrane</keyword>
<sequence>MIIRLFLIFLKIGLFSFGGGYAMLPFIQNEIVNTWKWIDIDEFVNIIAVSQMTPGPIAVNSATYVGVKTAGFFGAVFSTLGVVIGSFVLVILISKKLETIKKTHILNNVFRGLRPTVIALITTAAYSVAKLSVKGIKDIIIIILVFILSYKYKLHPIILIIISAFIGVVLY</sequence>
<dbReference type="Pfam" id="PF02417">
    <property type="entry name" value="Chromate_transp"/>
    <property type="match status" value="1"/>
</dbReference>
<evidence type="ECO:0000256" key="5">
    <source>
        <dbReference type="ARBA" id="ARBA00022989"/>
    </source>
</evidence>
<dbReference type="InterPro" id="IPR052518">
    <property type="entry name" value="CHR_Transporter"/>
</dbReference>
<keyword evidence="4 7" id="KW-0812">Transmembrane</keyword>
<evidence type="ECO:0000313" key="8">
    <source>
        <dbReference type="EMBL" id="BEP28482.1"/>
    </source>
</evidence>
<evidence type="ECO:0000256" key="3">
    <source>
        <dbReference type="ARBA" id="ARBA00022475"/>
    </source>
</evidence>
<reference evidence="8 9" key="1">
    <citation type="submission" date="2023-08" db="EMBL/GenBank/DDBJ databases">
        <title>Helicovermis profunda gen. nov., sp. nov., a novel mesophilic, fermentative bacterium within the Bacillota from a deep-sea hydrothermal vent chimney.</title>
        <authorList>
            <person name="Miyazaki U."/>
            <person name="Mizutani D."/>
            <person name="Hashimoto Y."/>
            <person name="Tame A."/>
            <person name="Sawayama S."/>
            <person name="Miyazaki J."/>
            <person name="Takai K."/>
            <person name="Nakagawa S."/>
        </authorList>
    </citation>
    <scope>NUCLEOTIDE SEQUENCE [LARGE SCALE GENOMIC DNA]</scope>
    <source>
        <strain evidence="8 9">S502</strain>
    </source>
</reference>
<feature type="transmembrane region" description="Helical" evidence="7">
    <location>
        <begin position="7"/>
        <end position="27"/>
    </location>
</feature>
<evidence type="ECO:0000256" key="1">
    <source>
        <dbReference type="ARBA" id="ARBA00004651"/>
    </source>
</evidence>
<dbReference type="GO" id="GO:0015109">
    <property type="term" value="F:chromate transmembrane transporter activity"/>
    <property type="evidence" value="ECO:0007669"/>
    <property type="project" value="InterPro"/>
</dbReference>
<keyword evidence="9" id="KW-1185">Reference proteome</keyword>
<evidence type="ECO:0000313" key="9">
    <source>
        <dbReference type="Proteomes" id="UP001321786"/>
    </source>
</evidence>
<gene>
    <name evidence="8" type="ORF">HLPR_08130</name>
</gene>
<keyword evidence="5 7" id="KW-1133">Transmembrane helix</keyword>
<keyword evidence="3" id="KW-1003">Cell membrane</keyword>
<dbReference type="EMBL" id="AP028654">
    <property type="protein sequence ID" value="BEP28482.1"/>
    <property type="molecule type" value="Genomic_DNA"/>
</dbReference>
<dbReference type="PANTHER" id="PTHR43663">
    <property type="entry name" value="CHROMATE TRANSPORT PROTEIN-RELATED"/>
    <property type="match status" value="1"/>
</dbReference>
<evidence type="ECO:0000256" key="7">
    <source>
        <dbReference type="SAM" id="Phobius"/>
    </source>
</evidence>
<dbReference type="PANTHER" id="PTHR43663:SF1">
    <property type="entry name" value="CHROMATE TRANSPORTER"/>
    <property type="match status" value="1"/>
</dbReference>
<evidence type="ECO:0000256" key="2">
    <source>
        <dbReference type="ARBA" id="ARBA00005262"/>
    </source>
</evidence>
<dbReference type="GO" id="GO:0005886">
    <property type="term" value="C:plasma membrane"/>
    <property type="evidence" value="ECO:0007669"/>
    <property type="project" value="UniProtKB-SubCell"/>
</dbReference>
<dbReference type="RefSeq" id="WP_338536799.1">
    <property type="nucleotide sequence ID" value="NZ_AP028654.1"/>
</dbReference>
<organism evidence="8 9">
    <name type="scientific">Helicovermis profundi</name>
    <dbReference type="NCBI Taxonomy" id="3065157"/>
    <lineage>
        <taxon>Bacteria</taxon>
        <taxon>Bacillati</taxon>
        <taxon>Bacillota</taxon>
        <taxon>Clostridia</taxon>
        <taxon>Helicovermis</taxon>
    </lineage>
</organism>
<protein>
    <submittedName>
        <fullName evidence="8">Chromate transporter</fullName>
    </submittedName>
</protein>